<reference evidence="2" key="1">
    <citation type="submission" date="2023-07" db="EMBL/GenBank/DDBJ databases">
        <authorList>
            <consortium name="AG Swart"/>
            <person name="Singh M."/>
            <person name="Singh A."/>
            <person name="Seah K."/>
            <person name="Emmerich C."/>
        </authorList>
    </citation>
    <scope>NUCLEOTIDE SEQUENCE</scope>
    <source>
        <strain evidence="2">DP1</strain>
    </source>
</reference>
<feature type="region of interest" description="Disordered" evidence="1">
    <location>
        <begin position="1"/>
        <end position="30"/>
    </location>
</feature>
<name>A0AAD1X8M9_EUPCR</name>
<comment type="caution">
    <text evidence="2">The sequence shown here is derived from an EMBL/GenBank/DDBJ whole genome shotgun (WGS) entry which is preliminary data.</text>
</comment>
<evidence type="ECO:0000313" key="2">
    <source>
        <dbReference type="EMBL" id="CAI2362807.1"/>
    </source>
</evidence>
<gene>
    <name evidence="2" type="ORF">ECRASSUSDP1_LOCUS4135</name>
</gene>
<dbReference type="AlphaFoldDB" id="A0AAD1X8M9"/>
<feature type="compositionally biased region" description="Polar residues" evidence="1">
    <location>
        <begin position="1"/>
        <end position="11"/>
    </location>
</feature>
<proteinExistence type="predicted"/>
<organism evidence="2 3">
    <name type="scientific">Euplotes crassus</name>
    <dbReference type="NCBI Taxonomy" id="5936"/>
    <lineage>
        <taxon>Eukaryota</taxon>
        <taxon>Sar</taxon>
        <taxon>Alveolata</taxon>
        <taxon>Ciliophora</taxon>
        <taxon>Intramacronucleata</taxon>
        <taxon>Spirotrichea</taxon>
        <taxon>Hypotrichia</taxon>
        <taxon>Euplotida</taxon>
        <taxon>Euplotidae</taxon>
        <taxon>Moneuplotes</taxon>
    </lineage>
</organism>
<keyword evidence="3" id="KW-1185">Reference proteome</keyword>
<feature type="compositionally biased region" description="Polar residues" evidence="1">
    <location>
        <begin position="20"/>
        <end position="30"/>
    </location>
</feature>
<sequence length="165" mass="18254">MNGFVSSSSEENLSEDILSENASTGEIKTSMRLTENMGKSSFSKKEISSFNDDFGRPISHPMSLKKSQILEEEGTRRNSCIAKDGSRLSLETNKEEEKKLPCIRQSSLKADISSLLQKSIQIRKKKSHFAKMKQTANTPLKEVGFTGRGPIEGGSYTFGIKKGIN</sequence>
<evidence type="ECO:0000256" key="1">
    <source>
        <dbReference type="SAM" id="MobiDB-lite"/>
    </source>
</evidence>
<dbReference type="Proteomes" id="UP001295684">
    <property type="component" value="Unassembled WGS sequence"/>
</dbReference>
<accession>A0AAD1X8M9</accession>
<evidence type="ECO:0000313" key="3">
    <source>
        <dbReference type="Proteomes" id="UP001295684"/>
    </source>
</evidence>
<protein>
    <submittedName>
        <fullName evidence="2">Uncharacterized protein</fullName>
    </submittedName>
</protein>
<dbReference type="EMBL" id="CAMPGE010003963">
    <property type="protein sequence ID" value="CAI2362807.1"/>
    <property type="molecule type" value="Genomic_DNA"/>
</dbReference>